<evidence type="ECO:0000259" key="13">
    <source>
        <dbReference type="PROSITE" id="PS50972"/>
    </source>
</evidence>
<dbReference type="GO" id="GO:0005829">
    <property type="term" value="C:cytosol"/>
    <property type="evidence" value="ECO:0007669"/>
    <property type="project" value="TreeGrafter"/>
</dbReference>
<proteinExistence type="inferred from homology"/>
<organism evidence="14 15">
    <name type="scientific">Enterococcus faecalis ERV63</name>
    <dbReference type="NCBI Taxonomy" id="1134793"/>
    <lineage>
        <taxon>Bacteria</taxon>
        <taxon>Bacillati</taxon>
        <taxon>Bacillota</taxon>
        <taxon>Bacilli</taxon>
        <taxon>Lactobacillales</taxon>
        <taxon>Enterococcaceae</taxon>
        <taxon>Enterococcus</taxon>
    </lineage>
</organism>
<keyword evidence="7 12" id="KW-0808">Transferase</keyword>
<comment type="caution">
    <text evidence="14">The sequence shown here is derived from an EMBL/GenBank/DDBJ whole genome shotgun (WGS) entry which is preliminary data.</text>
</comment>
<dbReference type="PANTHER" id="PTHR20941">
    <property type="entry name" value="FOLATE SYNTHESIS PROTEINS"/>
    <property type="match status" value="1"/>
</dbReference>
<dbReference type="GO" id="GO:0046872">
    <property type="term" value="F:metal ion binding"/>
    <property type="evidence" value="ECO:0007669"/>
    <property type="project" value="UniProtKB-KW"/>
</dbReference>
<keyword evidence="9 12" id="KW-0460">Magnesium</keyword>
<dbReference type="InterPro" id="IPR006390">
    <property type="entry name" value="DHP_synth_dom"/>
</dbReference>
<dbReference type="PROSITE" id="PS00792">
    <property type="entry name" value="DHPS_1"/>
    <property type="match status" value="1"/>
</dbReference>
<feature type="domain" description="Pterin-binding" evidence="13">
    <location>
        <begin position="10"/>
        <end position="256"/>
    </location>
</feature>
<dbReference type="SUPFAM" id="SSF51717">
    <property type="entry name" value="Dihydropteroate synthetase-like"/>
    <property type="match status" value="1"/>
</dbReference>
<evidence type="ECO:0000256" key="4">
    <source>
        <dbReference type="ARBA" id="ARBA00009503"/>
    </source>
</evidence>
<dbReference type="GO" id="GO:0046656">
    <property type="term" value="P:folic acid biosynthetic process"/>
    <property type="evidence" value="ECO:0007669"/>
    <property type="project" value="UniProtKB-KW"/>
</dbReference>
<evidence type="ECO:0000256" key="2">
    <source>
        <dbReference type="ARBA" id="ARBA00001946"/>
    </source>
</evidence>
<dbReference type="Proteomes" id="UP000004117">
    <property type="component" value="Unassembled WGS sequence"/>
</dbReference>
<dbReference type="NCBIfam" id="TIGR01496">
    <property type="entry name" value="DHPS"/>
    <property type="match status" value="1"/>
</dbReference>
<evidence type="ECO:0000256" key="8">
    <source>
        <dbReference type="ARBA" id="ARBA00022723"/>
    </source>
</evidence>
<dbReference type="AlphaFoldDB" id="A0AAV3GIX5"/>
<dbReference type="EC" id="2.5.1.15" evidence="5 12"/>
<evidence type="ECO:0000256" key="7">
    <source>
        <dbReference type="ARBA" id="ARBA00022679"/>
    </source>
</evidence>
<dbReference type="InterPro" id="IPR011005">
    <property type="entry name" value="Dihydropteroate_synth-like_sf"/>
</dbReference>
<keyword evidence="8 12" id="KW-0479">Metal-binding</keyword>
<evidence type="ECO:0000256" key="1">
    <source>
        <dbReference type="ARBA" id="ARBA00000012"/>
    </source>
</evidence>
<keyword evidence="10 12" id="KW-0289">Folate biosynthesis</keyword>
<sequence>MTMIDLKKNYQIMGIVNTTPDSFSDGGSYTTVDVAYQHALHLLEAGADILDIGGQSTRPGYEEVSPQVEADRVLPLIKKIRETSLAPISVDTYYPEVAEAAIQAGATMINDIKGLDTPGMAEVLAQYPEVQVVIMHSRKRQSLSLKEELHLFYTEKIEQCQKYGLSLEKICFDPGIGFHKTVAENLQLLKDPNAFRYQDYPLLYGVSRKRTIGALTNEPEPANRDFGSAAASLYAAQQGVEILRVHNVQGLKQTFDVWRVLSEKE</sequence>
<dbReference type="PROSITE" id="PS50972">
    <property type="entry name" value="PTERIN_BINDING"/>
    <property type="match status" value="1"/>
</dbReference>
<evidence type="ECO:0000313" key="14">
    <source>
        <dbReference type="EMBL" id="EJV15143.1"/>
    </source>
</evidence>
<dbReference type="InterPro" id="IPR045031">
    <property type="entry name" value="DHP_synth-like"/>
</dbReference>
<evidence type="ECO:0000256" key="10">
    <source>
        <dbReference type="ARBA" id="ARBA00022909"/>
    </source>
</evidence>
<dbReference type="CDD" id="cd00739">
    <property type="entry name" value="DHPS"/>
    <property type="match status" value="1"/>
</dbReference>
<evidence type="ECO:0000256" key="12">
    <source>
        <dbReference type="RuleBase" id="RU361205"/>
    </source>
</evidence>
<evidence type="ECO:0000256" key="3">
    <source>
        <dbReference type="ARBA" id="ARBA00004763"/>
    </source>
</evidence>
<accession>A0AAV3GIX5</accession>
<dbReference type="InterPro" id="IPR000489">
    <property type="entry name" value="Pterin-binding_dom"/>
</dbReference>
<evidence type="ECO:0000256" key="11">
    <source>
        <dbReference type="ARBA" id="ARBA00030193"/>
    </source>
</evidence>
<gene>
    <name evidence="14" type="ORF">HMPREF1336_02332</name>
</gene>
<evidence type="ECO:0000313" key="15">
    <source>
        <dbReference type="Proteomes" id="UP000004117"/>
    </source>
</evidence>
<dbReference type="EMBL" id="ALZR01000083">
    <property type="protein sequence ID" value="EJV15143.1"/>
    <property type="molecule type" value="Genomic_DNA"/>
</dbReference>
<dbReference type="PANTHER" id="PTHR20941:SF1">
    <property type="entry name" value="FOLIC ACID SYNTHESIS PROTEIN FOL1"/>
    <property type="match status" value="1"/>
</dbReference>
<evidence type="ECO:0000256" key="5">
    <source>
        <dbReference type="ARBA" id="ARBA00012458"/>
    </source>
</evidence>
<reference evidence="14 15" key="1">
    <citation type="submission" date="2012-04" db="EMBL/GenBank/DDBJ databases">
        <authorList>
            <person name="Weinstock G."/>
            <person name="Sodergren E."/>
            <person name="Lobos E.A."/>
            <person name="Fulton L."/>
            <person name="Fulton R."/>
            <person name="Courtney L."/>
            <person name="Fronick C."/>
            <person name="O'Laughlin M."/>
            <person name="Godfrey J."/>
            <person name="Wilson R.M."/>
            <person name="Miner T."/>
            <person name="Farmer C."/>
            <person name="Delehaunty K."/>
            <person name="Cordes M."/>
            <person name="Minx P."/>
            <person name="Tomlinson C."/>
            <person name="Chen J."/>
            <person name="Wollam A."/>
            <person name="Pepin K.H."/>
            <person name="Bhonagiri V."/>
            <person name="Zhang X."/>
            <person name="Suruliraj S."/>
            <person name="Warren W."/>
            <person name="Mitreva M."/>
            <person name="Mardis E.R."/>
            <person name="Wilson R.K."/>
        </authorList>
    </citation>
    <scope>NUCLEOTIDE SEQUENCE [LARGE SCALE GENOMIC DNA]</scope>
    <source>
        <strain evidence="14 15">ERV63</strain>
    </source>
</reference>
<comment type="similarity">
    <text evidence="4 12">Belongs to the DHPS family.</text>
</comment>
<dbReference type="Pfam" id="PF00809">
    <property type="entry name" value="Pterin_bind"/>
    <property type="match status" value="1"/>
</dbReference>
<dbReference type="GO" id="GO:0004156">
    <property type="term" value="F:dihydropteroate synthase activity"/>
    <property type="evidence" value="ECO:0007669"/>
    <property type="project" value="UniProtKB-EC"/>
</dbReference>
<comment type="function">
    <text evidence="12">Catalyzes the condensation of para-aminobenzoate (pABA) with 6-hydroxymethyl-7,8-dihydropterin diphosphate (DHPt-PP) to form 7,8-dihydropteroate (H2Pte), the immediate precursor of folate derivatives.</text>
</comment>
<comment type="catalytic activity">
    <reaction evidence="1">
        <text>(7,8-dihydropterin-6-yl)methyl diphosphate + 4-aminobenzoate = 7,8-dihydropteroate + diphosphate</text>
        <dbReference type="Rhea" id="RHEA:19949"/>
        <dbReference type="ChEBI" id="CHEBI:17836"/>
        <dbReference type="ChEBI" id="CHEBI:17839"/>
        <dbReference type="ChEBI" id="CHEBI:33019"/>
        <dbReference type="ChEBI" id="CHEBI:72950"/>
        <dbReference type="EC" id="2.5.1.15"/>
    </reaction>
</comment>
<dbReference type="Gene3D" id="3.20.20.20">
    <property type="entry name" value="Dihydropteroate synthase-like"/>
    <property type="match status" value="1"/>
</dbReference>
<evidence type="ECO:0000256" key="9">
    <source>
        <dbReference type="ARBA" id="ARBA00022842"/>
    </source>
</evidence>
<evidence type="ECO:0000256" key="6">
    <source>
        <dbReference type="ARBA" id="ARBA00016919"/>
    </source>
</evidence>
<dbReference type="GO" id="GO:0046654">
    <property type="term" value="P:tetrahydrofolate biosynthetic process"/>
    <property type="evidence" value="ECO:0007669"/>
    <property type="project" value="TreeGrafter"/>
</dbReference>
<dbReference type="PROSITE" id="PS00793">
    <property type="entry name" value="DHPS_2"/>
    <property type="match status" value="1"/>
</dbReference>
<protein>
    <recommendedName>
        <fullName evidence="6 12">Dihydropteroate synthase</fullName>
        <shortName evidence="12">DHPS</shortName>
        <ecNumber evidence="5 12">2.5.1.15</ecNumber>
    </recommendedName>
    <alternativeName>
        <fullName evidence="11 12">Dihydropteroate pyrophosphorylase</fullName>
    </alternativeName>
</protein>
<comment type="pathway">
    <text evidence="3 12">Cofactor biosynthesis; tetrahydrofolate biosynthesis; 7,8-dihydrofolate from 2-amino-4-hydroxy-6-hydroxymethyl-7,8-dihydropteridine diphosphate and 4-aminobenzoate: step 1/2.</text>
</comment>
<name>A0AAV3GIX5_ENTFL</name>
<comment type="cofactor">
    <cofactor evidence="2 12">
        <name>Mg(2+)</name>
        <dbReference type="ChEBI" id="CHEBI:18420"/>
    </cofactor>
</comment>